<proteinExistence type="predicted"/>
<dbReference type="InterPro" id="IPR050177">
    <property type="entry name" value="Lipid_A_modif_metabolic_enz"/>
</dbReference>
<dbReference type="EMBL" id="UOFG01000247">
    <property type="protein sequence ID" value="VAW65276.1"/>
    <property type="molecule type" value="Genomic_DNA"/>
</dbReference>
<name>A0A3B0YAC1_9ZZZZ</name>
<dbReference type="AlphaFoldDB" id="A0A3B0YAC1"/>
<evidence type="ECO:0000259" key="1">
    <source>
        <dbReference type="Pfam" id="PF01370"/>
    </source>
</evidence>
<dbReference type="InterPro" id="IPR001509">
    <property type="entry name" value="Epimerase_deHydtase"/>
</dbReference>
<dbReference type="Gene3D" id="3.40.50.720">
    <property type="entry name" value="NAD(P)-binding Rossmann-like Domain"/>
    <property type="match status" value="1"/>
</dbReference>
<sequence>MKTILVTGANGFVGTHTLNSLMKLQGINLIAACRDRSRLNPAFKGEVREGDFRDENYLDNMLDGVDVVCNAMAWTSLRGYRKQSETLHYLPTVKLIDKIVEKGISRFINVSTTSAASPGKSSDAMSMGIPRAFWPHLCSTIKIENHMRNKANNVSSMVNMRFGIFAGEHYGLGILPILLPRLKTHLVPWVAGGRTSLPVIDGRDIGEAMKCAAVAEKLTGYSSFNVVGNEVPTVREVIEFIHNEFAYPKPHFSVPFFIAYPFAWLMEIINPVVPWEPLVSRSIVHLLEEVAADNNQATKQLAYQPEHSWQDAITRQIQQMHKLQAKAMKMARPIV</sequence>
<feature type="domain" description="NAD-dependent epimerase/dehydratase" evidence="1">
    <location>
        <begin position="4"/>
        <end position="215"/>
    </location>
</feature>
<evidence type="ECO:0000313" key="2">
    <source>
        <dbReference type="EMBL" id="VAW65276.1"/>
    </source>
</evidence>
<accession>A0A3B0YAC1</accession>
<dbReference type="SUPFAM" id="SSF51735">
    <property type="entry name" value="NAD(P)-binding Rossmann-fold domains"/>
    <property type="match status" value="1"/>
</dbReference>
<dbReference type="InterPro" id="IPR036291">
    <property type="entry name" value="NAD(P)-bd_dom_sf"/>
</dbReference>
<reference evidence="2" key="1">
    <citation type="submission" date="2018-06" db="EMBL/GenBank/DDBJ databases">
        <authorList>
            <person name="Zhirakovskaya E."/>
        </authorList>
    </citation>
    <scope>NUCLEOTIDE SEQUENCE</scope>
</reference>
<gene>
    <name evidence="2" type="ORF">MNBD_GAMMA11-336</name>
</gene>
<dbReference type="Pfam" id="PF01370">
    <property type="entry name" value="Epimerase"/>
    <property type="match status" value="1"/>
</dbReference>
<organism evidence="2">
    <name type="scientific">hydrothermal vent metagenome</name>
    <dbReference type="NCBI Taxonomy" id="652676"/>
    <lineage>
        <taxon>unclassified sequences</taxon>
        <taxon>metagenomes</taxon>
        <taxon>ecological metagenomes</taxon>
    </lineage>
</organism>
<protein>
    <recommendedName>
        <fullName evidence="1">NAD-dependent epimerase/dehydratase domain-containing protein</fullName>
    </recommendedName>
</protein>
<dbReference type="PANTHER" id="PTHR43245">
    <property type="entry name" value="BIFUNCTIONAL POLYMYXIN RESISTANCE PROTEIN ARNA"/>
    <property type="match status" value="1"/>
</dbReference>